<evidence type="ECO:0000256" key="1">
    <source>
        <dbReference type="SAM" id="MobiDB-lite"/>
    </source>
</evidence>
<feature type="region of interest" description="Disordered" evidence="1">
    <location>
        <begin position="136"/>
        <end position="195"/>
    </location>
</feature>
<dbReference type="Proteomes" id="UP000244005">
    <property type="component" value="Unassembled WGS sequence"/>
</dbReference>
<protein>
    <submittedName>
        <fullName evidence="2">Uncharacterized protein</fullName>
    </submittedName>
</protein>
<organism evidence="2 3">
    <name type="scientific">Marchantia polymorpha</name>
    <name type="common">Common liverwort</name>
    <name type="synonym">Marchantia aquatica</name>
    <dbReference type="NCBI Taxonomy" id="3197"/>
    <lineage>
        <taxon>Eukaryota</taxon>
        <taxon>Viridiplantae</taxon>
        <taxon>Streptophyta</taxon>
        <taxon>Embryophyta</taxon>
        <taxon>Marchantiophyta</taxon>
        <taxon>Marchantiopsida</taxon>
        <taxon>Marchantiidae</taxon>
        <taxon>Marchantiales</taxon>
        <taxon>Marchantiaceae</taxon>
        <taxon>Marchantia</taxon>
    </lineage>
</organism>
<name>A0A2R6WIR3_MARPO</name>
<keyword evidence="3" id="KW-1185">Reference proteome</keyword>
<accession>A0A2R6WIR3</accession>
<feature type="compositionally biased region" description="Polar residues" evidence="1">
    <location>
        <begin position="228"/>
        <end position="238"/>
    </location>
</feature>
<evidence type="ECO:0000313" key="2">
    <source>
        <dbReference type="EMBL" id="PTQ33746.1"/>
    </source>
</evidence>
<proteinExistence type="predicted"/>
<sequence>MDRSLIALYVVPQLVELDEECCSTYLPSRRVNTSGPWDDTGKCCGQEGKDQPASLLLLREGSYLQVLGPTPRPYSAGHLQEGRTQGGGQKFELRSFLGALRLRSACRWPGAHALRHGAALPARLLRPGPVSPHSSFLGYCGRSRSSPVDRRRRLRGKRRGVGRSTSLRLEDIVQSGDSEPSIPAATGSGLGSGGPRALMMAIMSLRQMWRRIGGPRDDGCQVARTGQRGCTSNLQRED</sequence>
<gene>
    <name evidence="2" type="ORF">MARPO_0086s0065</name>
</gene>
<reference evidence="3" key="1">
    <citation type="journal article" date="2017" name="Cell">
        <title>Insights into land plant evolution garnered from the Marchantia polymorpha genome.</title>
        <authorList>
            <person name="Bowman J.L."/>
            <person name="Kohchi T."/>
            <person name="Yamato K.T."/>
            <person name="Jenkins J."/>
            <person name="Shu S."/>
            <person name="Ishizaki K."/>
            <person name="Yamaoka S."/>
            <person name="Nishihama R."/>
            <person name="Nakamura Y."/>
            <person name="Berger F."/>
            <person name="Adam C."/>
            <person name="Aki S.S."/>
            <person name="Althoff F."/>
            <person name="Araki T."/>
            <person name="Arteaga-Vazquez M.A."/>
            <person name="Balasubrmanian S."/>
            <person name="Barry K."/>
            <person name="Bauer D."/>
            <person name="Boehm C.R."/>
            <person name="Briginshaw L."/>
            <person name="Caballero-Perez J."/>
            <person name="Catarino B."/>
            <person name="Chen F."/>
            <person name="Chiyoda S."/>
            <person name="Chovatia M."/>
            <person name="Davies K.M."/>
            <person name="Delmans M."/>
            <person name="Demura T."/>
            <person name="Dierschke T."/>
            <person name="Dolan L."/>
            <person name="Dorantes-Acosta A.E."/>
            <person name="Eklund D.M."/>
            <person name="Florent S.N."/>
            <person name="Flores-Sandoval E."/>
            <person name="Fujiyama A."/>
            <person name="Fukuzawa H."/>
            <person name="Galik B."/>
            <person name="Grimanelli D."/>
            <person name="Grimwood J."/>
            <person name="Grossniklaus U."/>
            <person name="Hamada T."/>
            <person name="Haseloff J."/>
            <person name="Hetherington A.J."/>
            <person name="Higo A."/>
            <person name="Hirakawa Y."/>
            <person name="Hundley H.N."/>
            <person name="Ikeda Y."/>
            <person name="Inoue K."/>
            <person name="Inoue S.I."/>
            <person name="Ishida S."/>
            <person name="Jia Q."/>
            <person name="Kakita M."/>
            <person name="Kanazawa T."/>
            <person name="Kawai Y."/>
            <person name="Kawashima T."/>
            <person name="Kennedy M."/>
            <person name="Kinose K."/>
            <person name="Kinoshita T."/>
            <person name="Kohara Y."/>
            <person name="Koide E."/>
            <person name="Komatsu K."/>
            <person name="Kopischke S."/>
            <person name="Kubo M."/>
            <person name="Kyozuka J."/>
            <person name="Lagercrantz U."/>
            <person name="Lin S.S."/>
            <person name="Lindquist E."/>
            <person name="Lipzen A.M."/>
            <person name="Lu C.W."/>
            <person name="De Luna E."/>
            <person name="Martienssen R.A."/>
            <person name="Minamino N."/>
            <person name="Mizutani M."/>
            <person name="Mizutani M."/>
            <person name="Mochizuki N."/>
            <person name="Monte I."/>
            <person name="Mosher R."/>
            <person name="Nagasaki H."/>
            <person name="Nakagami H."/>
            <person name="Naramoto S."/>
            <person name="Nishitani K."/>
            <person name="Ohtani M."/>
            <person name="Okamoto T."/>
            <person name="Okumura M."/>
            <person name="Phillips J."/>
            <person name="Pollak B."/>
            <person name="Reinders A."/>
            <person name="Rovekamp M."/>
            <person name="Sano R."/>
            <person name="Sawa S."/>
            <person name="Schmid M.W."/>
            <person name="Shirakawa M."/>
            <person name="Solano R."/>
            <person name="Spunde A."/>
            <person name="Suetsugu N."/>
            <person name="Sugano S."/>
            <person name="Sugiyama A."/>
            <person name="Sun R."/>
            <person name="Suzuki Y."/>
            <person name="Takenaka M."/>
            <person name="Takezawa D."/>
            <person name="Tomogane H."/>
            <person name="Tsuzuki M."/>
            <person name="Ueda T."/>
            <person name="Umeda M."/>
            <person name="Ward J.M."/>
            <person name="Watanabe Y."/>
            <person name="Yazaki K."/>
            <person name="Yokoyama R."/>
            <person name="Yoshitake Y."/>
            <person name="Yotsui I."/>
            <person name="Zachgo S."/>
            <person name="Schmutz J."/>
        </authorList>
    </citation>
    <scope>NUCLEOTIDE SEQUENCE [LARGE SCALE GENOMIC DNA]</scope>
    <source>
        <strain evidence="3">Tak-1</strain>
    </source>
</reference>
<dbReference type="AlphaFoldDB" id="A0A2R6WIR3"/>
<feature type="compositionally biased region" description="Basic residues" evidence="1">
    <location>
        <begin position="150"/>
        <end position="161"/>
    </location>
</feature>
<dbReference type="EMBL" id="KZ772758">
    <property type="protein sequence ID" value="PTQ33746.1"/>
    <property type="molecule type" value="Genomic_DNA"/>
</dbReference>
<evidence type="ECO:0000313" key="3">
    <source>
        <dbReference type="Proteomes" id="UP000244005"/>
    </source>
</evidence>
<feature type="region of interest" description="Disordered" evidence="1">
    <location>
        <begin position="215"/>
        <end position="238"/>
    </location>
</feature>